<proteinExistence type="predicted"/>
<feature type="non-terminal residue" evidence="2">
    <location>
        <position position="1"/>
    </location>
</feature>
<evidence type="ECO:0000259" key="1">
    <source>
        <dbReference type="Pfam" id="PF23227"/>
    </source>
</evidence>
<comment type="caution">
    <text evidence="2">The sequence shown here is derived from an EMBL/GenBank/DDBJ whole genome shotgun (WGS) entry which is preliminary data.</text>
</comment>
<feature type="domain" description="Maestro/Maestro-like HEAT-repeats" evidence="1">
    <location>
        <begin position="4"/>
        <end position="52"/>
    </location>
</feature>
<evidence type="ECO:0000313" key="2">
    <source>
        <dbReference type="EMBL" id="VCX41593.1"/>
    </source>
</evidence>
<sequence>WTILRALLKQKANKAPWFLKQCLAFFKSPQAPIRQTAVRFAGQIIQTLDRKEVG</sequence>
<protein>
    <recommendedName>
        <fullName evidence="1">Maestro/Maestro-like HEAT-repeats domain-containing protein</fullName>
    </recommendedName>
</protein>
<dbReference type="InterPro" id="IPR055406">
    <property type="entry name" value="HEAT_Maestro"/>
</dbReference>
<dbReference type="AlphaFoldDB" id="A0A9X9QA60"/>
<feature type="non-terminal residue" evidence="2">
    <location>
        <position position="54"/>
    </location>
</feature>
<keyword evidence="3" id="KW-1185">Reference proteome</keyword>
<dbReference type="Pfam" id="PF23227">
    <property type="entry name" value="HEAT_MROH2B_C"/>
    <property type="match status" value="1"/>
</dbReference>
<accession>A0A9X9QA60</accession>
<dbReference type="Proteomes" id="UP000269945">
    <property type="component" value="Unassembled WGS sequence"/>
</dbReference>
<evidence type="ECO:0000313" key="3">
    <source>
        <dbReference type="Proteomes" id="UP000269945"/>
    </source>
</evidence>
<gene>
    <name evidence="2" type="ORF">BN2614_LOCUS6</name>
</gene>
<name>A0A9X9QA60_GULGU</name>
<reference evidence="2 3" key="1">
    <citation type="submission" date="2018-10" db="EMBL/GenBank/DDBJ databases">
        <authorList>
            <person name="Ekblom R."/>
            <person name="Jareborg N."/>
        </authorList>
    </citation>
    <scope>NUCLEOTIDE SEQUENCE [LARGE SCALE GENOMIC DNA]</scope>
    <source>
        <tissue evidence="2">Muscle</tissue>
    </source>
</reference>
<dbReference type="EMBL" id="CYRY02046030">
    <property type="protein sequence ID" value="VCX41593.1"/>
    <property type="molecule type" value="Genomic_DNA"/>
</dbReference>
<organism evidence="2 3">
    <name type="scientific">Gulo gulo</name>
    <name type="common">Wolverine</name>
    <name type="synonym">Gluton</name>
    <dbReference type="NCBI Taxonomy" id="48420"/>
    <lineage>
        <taxon>Eukaryota</taxon>
        <taxon>Metazoa</taxon>
        <taxon>Chordata</taxon>
        <taxon>Craniata</taxon>
        <taxon>Vertebrata</taxon>
        <taxon>Euteleostomi</taxon>
        <taxon>Mammalia</taxon>
        <taxon>Eutheria</taxon>
        <taxon>Laurasiatheria</taxon>
        <taxon>Carnivora</taxon>
        <taxon>Caniformia</taxon>
        <taxon>Musteloidea</taxon>
        <taxon>Mustelidae</taxon>
        <taxon>Guloninae</taxon>
        <taxon>Gulo</taxon>
    </lineage>
</organism>